<feature type="region of interest" description="Disordered" evidence="4">
    <location>
        <begin position="23"/>
        <end position="155"/>
    </location>
</feature>
<evidence type="ECO:0000256" key="4">
    <source>
        <dbReference type="SAM" id="MobiDB-lite"/>
    </source>
</evidence>
<dbReference type="Pfam" id="PF03210">
    <property type="entry name" value="Paramyx_P_V_C"/>
    <property type="match status" value="1"/>
</dbReference>
<proteinExistence type="predicted"/>
<sequence>MSGLSISDKDKLINDGIKIVEEIKRESNEETKSGNSQSSESASPRKKPRSKAQGKDQKTKVKSDIPTTRGEGNRETSDSSPGTETMHSIGYVINSSESSQSGESRRSDSIRDDENDGRASSRDRGHRSSSDRPPSSSGGSFSGGAGKYDNGSPFTDLSTADIEKILQLEVSEHFQEDEIIPERAFTVGTHDPDGITELLRAPPTSTHRRLQGLRDLAAFGDVFDDEDHAAKKTPEESITSIRTKTSGELSPLMSKVMRLNSDNRVLRSMSVDSMYSDAESATSHSALEIAKKFEEDDMNVNDMLRLILANQEITFKKLKRLEKLEAEVKDLKKMVTNQGVVISTIEGYISNLMIAIPGSGIPSDQSEKEINPDLKPILGRDKSRGVSEMIQQSPVMMDLDIIDSTGYTATIDHNYAQKDLDFTRNNAANFVPTDDTDTIRIILSMIENHVEDSSQAQILKDWVLDKANELPIDDLYNLVVNATDSDILSSFE</sequence>
<feature type="compositionally biased region" description="Basic and acidic residues" evidence="4">
    <location>
        <begin position="53"/>
        <end position="63"/>
    </location>
</feature>
<keyword evidence="3" id="KW-0693">Viral RNA replication</keyword>
<keyword evidence="6" id="KW-1185">Reference proteome</keyword>
<dbReference type="EMBL" id="MW579602">
    <property type="protein sequence ID" value="QRN45785.1"/>
    <property type="molecule type" value="Viral_cRNA"/>
</dbReference>
<evidence type="ECO:0000313" key="5">
    <source>
        <dbReference type="EMBL" id="QRN45785.1"/>
    </source>
</evidence>
<reference evidence="5" key="1">
    <citation type="submission" date="2021-02" db="EMBL/GenBank/DDBJ databases">
        <authorList>
            <person name="Vanmechelen B."/>
            <person name="Meurs S."/>
            <person name="Bletsa M."/>
            <person name="Zisi Z."/>
            <person name="Lemey P."/>
            <person name="Maes P."/>
        </authorList>
    </citation>
    <scope>NUCLEOTIDE SEQUENCE</scope>
    <source>
        <strain evidence="5">TA502</strain>
    </source>
</reference>
<dbReference type="InterPro" id="IPR004897">
    <property type="entry name" value="P/V_Pprotein_paramyxoviral"/>
</dbReference>
<evidence type="ECO:0000256" key="3">
    <source>
        <dbReference type="ARBA" id="ARBA00022953"/>
    </source>
</evidence>
<dbReference type="Gene3D" id="1.20.5.110">
    <property type="match status" value="1"/>
</dbReference>
<feature type="compositionally biased region" description="Polar residues" evidence="4">
    <location>
        <begin position="33"/>
        <end position="42"/>
    </location>
</feature>
<feature type="compositionally biased region" description="Basic and acidic residues" evidence="4">
    <location>
        <begin position="103"/>
        <end position="130"/>
    </location>
</feature>
<name>A0AAE7Q7W0_9MONO</name>
<accession>A0AAE7Q7W0</accession>
<dbReference type="RefSeq" id="YP_010801056.1">
    <property type="nucleotide sequence ID" value="NC_076941.1"/>
</dbReference>
<dbReference type="KEGG" id="vg:80539738"/>
<gene>
    <name evidence="5" type="primary">P</name>
</gene>
<evidence type="ECO:0000313" key="6">
    <source>
        <dbReference type="Proteomes" id="UP000830720"/>
    </source>
</evidence>
<keyword evidence="2" id="KW-0597">Phosphoprotein</keyword>
<protein>
    <recommendedName>
        <fullName evidence="1">Phosphoprotein</fullName>
    </recommendedName>
</protein>
<evidence type="ECO:0000256" key="1">
    <source>
        <dbReference type="ARBA" id="ARBA00020572"/>
    </source>
</evidence>
<dbReference type="GeneID" id="80539738"/>
<feature type="compositionally biased region" description="Basic and acidic residues" evidence="4">
    <location>
        <begin position="23"/>
        <end position="32"/>
    </location>
</feature>
<organism evidence="5 6">
    <name type="scientific">Ruloma virus</name>
    <dbReference type="NCBI Taxonomy" id="2811341"/>
    <lineage>
        <taxon>Viruses</taxon>
        <taxon>Riboviria</taxon>
        <taxon>Orthornavirae</taxon>
        <taxon>Negarnaviricota</taxon>
        <taxon>Haploviricotina</taxon>
        <taxon>Monjiviricetes</taxon>
        <taxon>Mononegavirales</taxon>
        <taxon>Paramyxoviridae</taxon>
        <taxon>Orthoparamyxovirinae</taxon>
        <taxon>Jeilongvirus</taxon>
        <taxon>Jeilongvirus rungweense</taxon>
    </lineage>
</organism>
<dbReference type="Proteomes" id="UP000830720">
    <property type="component" value="Segment"/>
</dbReference>
<evidence type="ECO:0000256" key="2">
    <source>
        <dbReference type="ARBA" id="ARBA00022553"/>
    </source>
</evidence>